<name>A0A6A3GJ77_9STRA</name>
<evidence type="ECO:0000313" key="10">
    <source>
        <dbReference type="Proteomes" id="UP000435112"/>
    </source>
</evidence>
<dbReference type="InterPro" id="IPR045249">
    <property type="entry name" value="HARBI1-like"/>
</dbReference>
<dbReference type="EMBL" id="QXFU01008177">
    <property type="protein sequence ID" value="KAE8956971.1"/>
    <property type="molecule type" value="Genomic_DNA"/>
</dbReference>
<comment type="similarity">
    <text evidence="3">Belongs to the HARBI1 family.</text>
</comment>
<comment type="caution">
    <text evidence="9">The sequence shown here is derived from an EMBL/GenBank/DDBJ whole genome shotgun (WGS) entry which is preliminary data.</text>
</comment>
<reference evidence="9 10" key="1">
    <citation type="submission" date="2018-09" db="EMBL/GenBank/DDBJ databases">
        <title>Genomic investigation of the strawberry pathogen Phytophthora fragariae indicates pathogenicity is determined by transcriptional variation in three key races.</title>
        <authorList>
            <person name="Adams T.M."/>
            <person name="Armitage A.D."/>
            <person name="Sobczyk M.K."/>
            <person name="Bates H.J."/>
            <person name="Dunwell J.M."/>
            <person name="Nellist C.F."/>
            <person name="Harrison R.J."/>
        </authorList>
    </citation>
    <scope>NUCLEOTIDE SEQUENCE [LARGE SCALE GENOMIC DNA]</scope>
    <source>
        <strain evidence="9 10">SCRP324</strain>
    </source>
</reference>
<keyword evidence="4" id="KW-0540">Nuclease</keyword>
<dbReference type="GO" id="GO:0005634">
    <property type="term" value="C:nucleus"/>
    <property type="evidence" value="ECO:0007669"/>
    <property type="project" value="UniProtKB-SubCell"/>
</dbReference>
<evidence type="ECO:0000256" key="7">
    <source>
        <dbReference type="ARBA" id="ARBA00023242"/>
    </source>
</evidence>
<protein>
    <recommendedName>
        <fullName evidence="8">DDE Tnp4 domain-containing protein</fullName>
    </recommendedName>
</protein>
<gene>
    <name evidence="9" type="ORF">PR002_g31309</name>
</gene>
<keyword evidence="6" id="KW-0378">Hydrolase</keyword>
<keyword evidence="7" id="KW-0539">Nucleus</keyword>
<accession>A0A6A3GJ77</accession>
<evidence type="ECO:0000256" key="3">
    <source>
        <dbReference type="ARBA" id="ARBA00006958"/>
    </source>
</evidence>
<dbReference type="PANTHER" id="PTHR22930:SF289">
    <property type="entry name" value="DDE TNP4 DOMAIN-CONTAINING PROTEIN-RELATED"/>
    <property type="match status" value="1"/>
</dbReference>
<dbReference type="InterPro" id="IPR027806">
    <property type="entry name" value="HARBI1_dom"/>
</dbReference>
<keyword evidence="5" id="KW-0479">Metal-binding</keyword>
<sequence length="245" mass="27087">VLGSMATRYICMPTEQELASVELGFEAVTGFPNVVGAIDGTLVPIQRPKDFEGWYCRKMFPAVNVQAVVDHVGSFRSLSICAGSNNDQSLWNGSAVKKRLSTYVPAGRHLLGDAGYKLWNHLLTPYPESEAVTDRRKRVYNGAHSRTRIAVECAFGRLKNRFRILLSKLQQKTSRGVCRVIVASAVLHNLLILVQDSQRIDGRDPLLVDAPRVVHEDATDPELPISHAQGVAKRNDIADILIGKF</sequence>
<dbReference type="GO" id="GO:0046872">
    <property type="term" value="F:metal ion binding"/>
    <property type="evidence" value="ECO:0007669"/>
    <property type="project" value="UniProtKB-KW"/>
</dbReference>
<comment type="cofactor">
    <cofactor evidence="1">
        <name>a divalent metal cation</name>
        <dbReference type="ChEBI" id="CHEBI:60240"/>
    </cofactor>
</comment>
<dbReference type="AlphaFoldDB" id="A0A6A3GJ77"/>
<dbReference type="Proteomes" id="UP000435112">
    <property type="component" value="Unassembled WGS sequence"/>
</dbReference>
<feature type="non-terminal residue" evidence="9">
    <location>
        <position position="1"/>
    </location>
</feature>
<evidence type="ECO:0000256" key="1">
    <source>
        <dbReference type="ARBA" id="ARBA00001968"/>
    </source>
</evidence>
<comment type="subcellular location">
    <subcellularLocation>
        <location evidence="2">Nucleus</location>
    </subcellularLocation>
</comment>
<dbReference type="Pfam" id="PF13359">
    <property type="entry name" value="DDE_Tnp_4"/>
    <property type="match status" value="1"/>
</dbReference>
<dbReference type="GO" id="GO:0016787">
    <property type="term" value="F:hydrolase activity"/>
    <property type="evidence" value="ECO:0007669"/>
    <property type="project" value="UniProtKB-KW"/>
</dbReference>
<dbReference type="OrthoDB" id="104598at2759"/>
<evidence type="ECO:0000256" key="4">
    <source>
        <dbReference type="ARBA" id="ARBA00022722"/>
    </source>
</evidence>
<evidence type="ECO:0000313" key="9">
    <source>
        <dbReference type="EMBL" id="KAE8956971.1"/>
    </source>
</evidence>
<evidence type="ECO:0000256" key="5">
    <source>
        <dbReference type="ARBA" id="ARBA00022723"/>
    </source>
</evidence>
<feature type="domain" description="DDE Tnp4" evidence="8">
    <location>
        <begin position="38"/>
        <end position="189"/>
    </location>
</feature>
<evidence type="ECO:0000256" key="6">
    <source>
        <dbReference type="ARBA" id="ARBA00022801"/>
    </source>
</evidence>
<evidence type="ECO:0000259" key="8">
    <source>
        <dbReference type="Pfam" id="PF13359"/>
    </source>
</evidence>
<dbReference type="GO" id="GO:0004518">
    <property type="term" value="F:nuclease activity"/>
    <property type="evidence" value="ECO:0007669"/>
    <property type="project" value="UniProtKB-KW"/>
</dbReference>
<proteinExistence type="inferred from homology"/>
<dbReference type="PANTHER" id="PTHR22930">
    <property type="match status" value="1"/>
</dbReference>
<organism evidence="9 10">
    <name type="scientific">Phytophthora rubi</name>
    <dbReference type="NCBI Taxonomy" id="129364"/>
    <lineage>
        <taxon>Eukaryota</taxon>
        <taxon>Sar</taxon>
        <taxon>Stramenopiles</taxon>
        <taxon>Oomycota</taxon>
        <taxon>Peronosporomycetes</taxon>
        <taxon>Peronosporales</taxon>
        <taxon>Peronosporaceae</taxon>
        <taxon>Phytophthora</taxon>
    </lineage>
</organism>
<evidence type="ECO:0000256" key="2">
    <source>
        <dbReference type="ARBA" id="ARBA00004123"/>
    </source>
</evidence>